<dbReference type="Proteomes" id="UP000288351">
    <property type="component" value="Unassembled WGS sequence"/>
</dbReference>
<dbReference type="eggNOG" id="ENOG5031XJB">
    <property type="taxonomic scope" value="Bacteria"/>
</dbReference>
<organism evidence="1 2">
    <name type="scientific">Streptomyces noursei</name>
    <name type="common">Streptomyces albulus</name>
    <dbReference type="NCBI Taxonomy" id="1971"/>
    <lineage>
        <taxon>Bacteria</taxon>
        <taxon>Bacillati</taxon>
        <taxon>Actinomycetota</taxon>
        <taxon>Actinomycetes</taxon>
        <taxon>Kitasatosporales</taxon>
        <taxon>Streptomycetaceae</taxon>
        <taxon>Streptomyces</taxon>
    </lineage>
</organism>
<evidence type="ECO:0000313" key="2">
    <source>
        <dbReference type="Proteomes" id="UP000288351"/>
    </source>
</evidence>
<accession>A0A059W6E9</accession>
<evidence type="ECO:0000313" key="1">
    <source>
        <dbReference type="EMBL" id="GCB93046.1"/>
    </source>
</evidence>
<dbReference type="EMBL" id="BHXC01000007">
    <property type="protein sequence ID" value="GCB93046.1"/>
    <property type="molecule type" value="Genomic_DNA"/>
</dbReference>
<dbReference type="AlphaFoldDB" id="A0A059W6E9"/>
<dbReference type="RefSeq" id="WP_016571237.1">
    <property type="nucleotide sequence ID" value="NZ_BHXC01000007.1"/>
</dbReference>
<name>A0A059W6E9_STRNR</name>
<reference evidence="1 2" key="1">
    <citation type="journal article" date="2019" name="Microbiol. Resour. Announc.">
        <title>Draft Genome Sequence of the Most Traditional epsilon-Poly-l-Lysine Producer, Streptomyces albulus NBRC14147.</title>
        <authorList>
            <person name="Yamanaka K."/>
            <person name="Hamano Y."/>
        </authorList>
    </citation>
    <scope>NUCLEOTIDE SEQUENCE [LARGE SCALE GENOMIC DNA]</scope>
    <source>
        <strain evidence="1 2">NBRC 14147</strain>
    </source>
</reference>
<gene>
    <name evidence="1" type="ORF">SALB_05823</name>
</gene>
<sequence>MAAHDRTQIYLAHRETYARFLTATDAEARCDWHRWRGDYAEKREAVAAIDAAYTTTQSAFNLIDLEGIGPSKEAEQLVACIRFMHEQDEEPEGIWETFKGYRAQFVEAAREHLGGH</sequence>
<comment type="caution">
    <text evidence="1">The sequence shown here is derived from an EMBL/GenBank/DDBJ whole genome shotgun (WGS) entry which is preliminary data.</text>
</comment>
<proteinExistence type="predicted"/>
<protein>
    <submittedName>
        <fullName evidence="1">Uncharacterized protein</fullName>
    </submittedName>
</protein>